<reference evidence="6" key="2">
    <citation type="submission" date="2020-09" db="EMBL/GenBank/DDBJ databases">
        <authorList>
            <person name="Sun Q."/>
            <person name="Zhou Y."/>
        </authorList>
    </citation>
    <scope>NUCLEOTIDE SEQUENCE</scope>
    <source>
        <strain evidence="6">CGMCC 4.7138</strain>
    </source>
</reference>
<dbReference type="Gene3D" id="3.60.15.10">
    <property type="entry name" value="Ribonuclease Z/Hydroxyacylglutathione hydrolase-like"/>
    <property type="match status" value="1"/>
</dbReference>
<dbReference type="GO" id="GO:0016787">
    <property type="term" value="F:hydrolase activity"/>
    <property type="evidence" value="ECO:0007669"/>
    <property type="project" value="UniProtKB-KW"/>
</dbReference>
<protein>
    <submittedName>
        <fullName evidence="6">Hydrolase</fullName>
    </submittedName>
</protein>
<dbReference type="Proteomes" id="UP000653480">
    <property type="component" value="Unassembled WGS sequence"/>
</dbReference>
<dbReference type="SUPFAM" id="SSF56281">
    <property type="entry name" value="Metallo-hydrolase/oxidoreductase"/>
    <property type="match status" value="1"/>
</dbReference>
<dbReference type="RefSeq" id="WP_142569119.1">
    <property type="nucleotide sequence ID" value="NZ_BMMN01000002.1"/>
</dbReference>
<dbReference type="AlphaFoldDB" id="A0A8H9H1L7"/>
<dbReference type="EMBL" id="BMMN01000002">
    <property type="protein sequence ID" value="GGO03820.1"/>
    <property type="molecule type" value="Genomic_DNA"/>
</dbReference>
<evidence type="ECO:0000256" key="2">
    <source>
        <dbReference type="ARBA" id="ARBA00022723"/>
    </source>
</evidence>
<sequence length="226" mass="24124">MLVFQFRAGSFETNAYVVAAGPGSGCVIIDPGQRSAAALRRLVTRHRLEPEAILLTHGHMDHTWDVLPLSERYGVPVYVHPDDRFMVAAPARGLPESFPRELLAGHPNAEPSDMRPCGAPGSPVVEAAGLTIQAHHVAGHTPGSVAYYVESGEPALFTGDALFAGSLGRSDGPGGDASRLRDGLSRICRPLDDATRLLPGHGGPSTLGGERRLHAFLRWPRPVLPR</sequence>
<evidence type="ECO:0000256" key="3">
    <source>
        <dbReference type="ARBA" id="ARBA00022801"/>
    </source>
</evidence>
<dbReference type="GO" id="GO:0046872">
    <property type="term" value="F:metal ion binding"/>
    <property type="evidence" value="ECO:0007669"/>
    <property type="project" value="UniProtKB-KW"/>
</dbReference>
<name>A0A8H9H1L7_9ACTN</name>
<dbReference type="InterPro" id="IPR051453">
    <property type="entry name" value="MBL_Glyoxalase_II"/>
</dbReference>
<evidence type="ECO:0000313" key="7">
    <source>
        <dbReference type="Proteomes" id="UP000653480"/>
    </source>
</evidence>
<dbReference type="CDD" id="cd06262">
    <property type="entry name" value="metallo-hydrolase-like_MBL-fold"/>
    <property type="match status" value="1"/>
</dbReference>
<keyword evidence="4" id="KW-0862">Zinc</keyword>
<feature type="domain" description="Metallo-beta-lactamase" evidence="5">
    <location>
        <begin position="12"/>
        <end position="201"/>
    </location>
</feature>
<gene>
    <name evidence="6" type="ORF">GCM10011574_14150</name>
</gene>
<dbReference type="InterPro" id="IPR001279">
    <property type="entry name" value="Metallo-B-lactamas"/>
</dbReference>
<comment type="caution">
    <text evidence="6">The sequence shown here is derived from an EMBL/GenBank/DDBJ whole genome shotgun (WGS) entry which is preliminary data.</text>
</comment>
<evidence type="ECO:0000256" key="4">
    <source>
        <dbReference type="ARBA" id="ARBA00022833"/>
    </source>
</evidence>
<evidence type="ECO:0000256" key="1">
    <source>
        <dbReference type="ARBA" id="ARBA00001947"/>
    </source>
</evidence>
<keyword evidence="7" id="KW-1185">Reference proteome</keyword>
<dbReference type="PANTHER" id="PTHR46233:SF3">
    <property type="entry name" value="HYDROXYACYLGLUTATHIONE HYDROLASE GLOC"/>
    <property type="match status" value="1"/>
</dbReference>
<keyword evidence="3 6" id="KW-0378">Hydrolase</keyword>
<evidence type="ECO:0000259" key="5">
    <source>
        <dbReference type="SMART" id="SM00849"/>
    </source>
</evidence>
<dbReference type="Pfam" id="PF00753">
    <property type="entry name" value="Lactamase_B"/>
    <property type="match status" value="1"/>
</dbReference>
<accession>A0A8H9H1L7</accession>
<proteinExistence type="predicted"/>
<comment type="cofactor">
    <cofactor evidence="1">
        <name>Zn(2+)</name>
        <dbReference type="ChEBI" id="CHEBI:29105"/>
    </cofactor>
</comment>
<organism evidence="6 7">
    <name type="scientific">Microbispora bryophytorum</name>
    <dbReference type="NCBI Taxonomy" id="1460882"/>
    <lineage>
        <taxon>Bacteria</taxon>
        <taxon>Bacillati</taxon>
        <taxon>Actinomycetota</taxon>
        <taxon>Actinomycetes</taxon>
        <taxon>Streptosporangiales</taxon>
        <taxon>Streptosporangiaceae</taxon>
        <taxon>Microbispora</taxon>
    </lineage>
</organism>
<dbReference type="SMART" id="SM00849">
    <property type="entry name" value="Lactamase_B"/>
    <property type="match status" value="1"/>
</dbReference>
<evidence type="ECO:0000313" key="6">
    <source>
        <dbReference type="EMBL" id="GGO03820.1"/>
    </source>
</evidence>
<dbReference type="PANTHER" id="PTHR46233">
    <property type="entry name" value="HYDROXYACYLGLUTATHIONE HYDROLASE GLOC"/>
    <property type="match status" value="1"/>
</dbReference>
<keyword evidence="2" id="KW-0479">Metal-binding</keyword>
<reference evidence="6" key="1">
    <citation type="journal article" date="2014" name="Int. J. Syst. Evol. Microbiol.">
        <title>Complete genome sequence of Corynebacterium casei LMG S-19264T (=DSM 44701T), isolated from a smear-ripened cheese.</title>
        <authorList>
            <consortium name="US DOE Joint Genome Institute (JGI-PGF)"/>
            <person name="Walter F."/>
            <person name="Albersmeier A."/>
            <person name="Kalinowski J."/>
            <person name="Ruckert C."/>
        </authorList>
    </citation>
    <scope>NUCLEOTIDE SEQUENCE</scope>
    <source>
        <strain evidence="6">CGMCC 4.7138</strain>
    </source>
</reference>
<dbReference type="OrthoDB" id="9802991at2"/>
<dbReference type="InterPro" id="IPR036866">
    <property type="entry name" value="RibonucZ/Hydroxyglut_hydro"/>
</dbReference>